<dbReference type="InterPro" id="IPR026444">
    <property type="entry name" value="Secre_tail"/>
</dbReference>
<evidence type="ECO:0000313" key="2">
    <source>
        <dbReference type="EMBL" id="OAQ41861.1"/>
    </source>
</evidence>
<keyword evidence="3" id="KW-1185">Reference proteome</keyword>
<dbReference type="AlphaFoldDB" id="A0A179DLF2"/>
<evidence type="ECO:0000313" key="3">
    <source>
        <dbReference type="Proteomes" id="UP000078459"/>
    </source>
</evidence>
<reference evidence="2 3" key="1">
    <citation type="submission" date="2016-04" db="EMBL/GenBank/DDBJ databases">
        <authorList>
            <person name="Evans L.H."/>
            <person name="Alamgir A."/>
            <person name="Owens N."/>
            <person name="Weber N.D."/>
            <person name="Virtaneva K."/>
            <person name="Barbian K."/>
            <person name="Babar A."/>
            <person name="Rosenke K."/>
        </authorList>
    </citation>
    <scope>NUCLEOTIDE SEQUENCE [LARGE SCALE GENOMIC DNA]</scope>
    <source>
        <strain evidence="2 3">CCM 8644</strain>
    </source>
</reference>
<protein>
    <recommendedName>
        <fullName evidence="4">Secretion system C-terminal sorting domain-containing protein</fullName>
    </recommendedName>
</protein>
<feature type="chain" id="PRO_5008100618" description="Secretion system C-terminal sorting domain-containing protein" evidence="1">
    <location>
        <begin position="19"/>
        <end position="410"/>
    </location>
</feature>
<reference evidence="2 3" key="2">
    <citation type="submission" date="2016-06" db="EMBL/GenBank/DDBJ databases">
        <title>Pedobacter psychrophilus sp. nov., isolated from Antarctic fragmentary rock.</title>
        <authorList>
            <person name="Svec P."/>
        </authorList>
    </citation>
    <scope>NUCLEOTIDE SEQUENCE [LARGE SCALE GENOMIC DNA]</scope>
    <source>
        <strain evidence="2 3">CCM 8644</strain>
    </source>
</reference>
<dbReference type="NCBIfam" id="TIGR04183">
    <property type="entry name" value="Por_Secre_tail"/>
    <property type="match status" value="1"/>
</dbReference>
<name>A0A179DLF2_9SPHI</name>
<accession>A0A179DLF2</accession>
<proteinExistence type="predicted"/>
<organism evidence="2 3">
    <name type="scientific">Pedobacter psychrophilus</name>
    <dbReference type="NCBI Taxonomy" id="1826909"/>
    <lineage>
        <taxon>Bacteria</taxon>
        <taxon>Pseudomonadati</taxon>
        <taxon>Bacteroidota</taxon>
        <taxon>Sphingobacteriia</taxon>
        <taxon>Sphingobacteriales</taxon>
        <taxon>Sphingobacteriaceae</taxon>
        <taxon>Pedobacter</taxon>
    </lineage>
</organism>
<keyword evidence="1" id="KW-0732">Signal</keyword>
<dbReference type="OrthoDB" id="1466765at2"/>
<evidence type="ECO:0008006" key="4">
    <source>
        <dbReference type="Google" id="ProtNLM"/>
    </source>
</evidence>
<dbReference type="Proteomes" id="UP000078459">
    <property type="component" value="Unassembled WGS sequence"/>
</dbReference>
<dbReference type="STRING" id="1826909.A5893_01720"/>
<dbReference type="RefSeq" id="WP_068820892.1">
    <property type="nucleotide sequence ID" value="NZ_LWHJ01000011.1"/>
</dbReference>
<feature type="signal peptide" evidence="1">
    <location>
        <begin position="1"/>
        <end position="18"/>
    </location>
</feature>
<gene>
    <name evidence="2" type="ORF">A5893_01720</name>
</gene>
<comment type="caution">
    <text evidence="2">The sequence shown here is derived from an EMBL/GenBank/DDBJ whole genome shotgun (WGS) entry which is preliminary data.</text>
</comment>
<sequence>MKKILLSLLISIPFFVWGQTNIDPSTTYSEDFNGLILSGTGSTWTDNGSIPNWYAASVSTNPKTSYSASTGSANTGDLYSLGSSATTERALGSLVSGSTGSIYYGQRLKNATGAQINSLSVSYTGEQWRQVDGSTAQTLSFSYQVSSSPITNLITGTWINVSSLNFTSPKFGVLTTGAIDGNLAANKTAITAIFNVAIPAGSEIMLRFSDVDDAGNDAALGIDNFSFTSYTTLPIQLTSFTGKTINQSILLNWNTASETNNDFYDVLRSADGKSFTSIGTIKGAGTSTSSKDYSFSDENPYAGTNYYQLVQHDYDGKTASSAIIPVDSKIDAATLSVYANVTSVKISLSSPNKTKGLLQVFDIAGRKLSESSVEVNKGFNSFELPLSLSNGVHFARFTSEAETINQKFIK</sequence>
<dbReference type="EMBL" id="LWHJ01000011">
    <property type="protein sequence ID" value="OAQ41861.1"/>
    <property type="molecule type" value="Genomic_DNA"/>
</dbReference>
<evidence type="ECO:0000256" key="1">
    <source>
        <dbReference type="SAM" id="SignalP"/>
    </source>
</evidence>